<evidence type="ECO:0000313" key="1">
    <source>
        <dbReference type="EMBL" id="MFJ5323934.1"/>
    </source>
</evidence>
<reference evidence="1 2" key="1">
    <citation type="submission" date="2024-10" db="EMBL/GenBank/DDBJ databases">
        <authorList>
            <person name="Lu C.-H."/>
        </authorList>
    </citation>
    <scope>NUCLEOTIDE SEQUENCE [LARGE SCALE GENOMIC DNA]</scope>
    <source>
        <strain evidence="1 2">22QBSP01-2</strain>
    </source>
</reference>
<dbReference type="Proteomes" id="UP001617714">
    <property type="component" value="Unassembled WGS sequence"/>
</dbReference>
<dbReference type="RefSeq" id="WP_033070910.1">
    <property type="nucleotide sequence ID" value="NZ_CP046377.1"/>
</dbReference>
<name>A0ABW8G4C9_9GAMM</name>
<dbReference type="EMBL" id="JBIXKD010000045">
    <property type="protein sequence ID" value="MFJ5323934.1"/>
    <property type="molecule type" value="Genomic_DNA"/>
</dbReference>
<keyword evidence="2" id="KW-1185">Reference proteome</keyword>
<protein>
    <submittedName>
        <fullName evidence="1">YlcI/YnfO family protein</fullName>
    </submittedName>
</protein>
<gene>
    <name evidence="1" type="ORF">ACIPSN_21785</name>
</gene>
<sequence>MATANVNAKSKKMQARVPHEVVKGIEETILDGETAGQFIVTALQGEIKRRQRKQARDTEPKD</sequence>
<evidence type="ECO:0000313" key="2">
    <source>
        <dbReference type="Proteomes" id="UP001617714"/>
    </source>
</evidence>
<comment type="caution">
    <text evidence="1">The sequence shown here is derived from an EMBL/GenBank/DDBJ whole genome shotgun (WGS) entry which is preliminary data.</text>
</comment>
<proteinExistence type="predicted"/>
<dbReference type="GeneID" id="45852469"/>
<dbReference type="NCBIfam" id="NF041551">
    <property type="entry name" value="YlcI_YnfO_N"/>
    <property type="match status" value="1"/>
</dbReference>
<organism evidence="1 2">
    <name type="scientific">Pectobacterium parvum</name>
    <dbReference type="NCBI Taxonomy" id="2778550"/>
    <lineage>
        <taxon>Bacteria</taxon>
        <taxon>Pseudomonadati</taxon>
        <taxon>Pseudomonadota</taxon>
        <taxon>Gammaproteobacteria</taxon>
        <taxon>Enterobacterales</taxon>
        <taxon>Pectobacteriaceae</taxon>
        <taxon>Pectobacterium</taxon>
    </lineage>
</organism>
<accession>A0ABW8G4C9</accession>